<dbReference type="EMBL" id="HG316455">
    <property type="protein sequence ID" value="CDF88284.1"/>
    <property type="molecule type" value="Genomic_DNA"/>
</dbReference>
<gene>
    <name evidence="2" type="ORF">BN860_06480g</name>
</gene>
<reference evidence="3" key="1">
    <citation type="journal article" date="2013" name="Genome Announc.">
        <title>Genome sequence of the food spoilage yeast Zygosaccharomyces bailii CLIB 213(T).</title>
        <authorList>
            <person name="Galeote V."/>
            <person name="Bigey F."/>
            <person name="Devillers H."/>
            <person name="Neuveglise C."/>
            <person name="Dequin S."/>
        </authorList>
    </citation>
    <scope>NUCLEOTIDE SEQUENCE [LARGE SCALE GENOMIC DNA]</scope>
    <source>
        <strain evidence="3">CLIB 213 / ATCC 58445 / CBS 680 / CCRC 21525 / NBRC 1098 / NCYC 1416 / NRRL Y-2227</strain>
    </source>
</reference>
<sequence>MPCCSSQSNTQPQCKTTSEAAKTKGSCCGGKTASGQSTRCKCGSGCECPSCNTTKL</sequence>
<proteinExistence type="predicted"/>
<evidence type="ECO:0000313" key="2">
    <source>
        <dbReference type="EMBL" id="CDF88284.1"/>
    </source>
</evidence>
<keyword evidence="3" id="KW-1185">Reference proteome</keyword>
<organism evidence="2 3">
    <name type="scientific">Zygosaccharomyces bailii (strain CLIB 213 / ATCC 58445 / CBS 680 / BCRC 21525 / NBRC 1098 / NCYC 1416 / NRRL Y-2227)</name>
    <dbReference type="NCBI Taxonomy" id="1333698"/>
    <lineage>
        <taxon>Eukaryota</taxon>
        <taxon>Fungi</taxon>
        <taxon>Dikarya</taxon>
        <taxon>Ascomycota</taxon>
        <taxon>Saccharomycotina</taxon>
        <taxon>Saccharomycetes</taxon>
        <taxon>Saccharomycetales</taxon>
        <taxon>Saccharomycetaceae</taxon>
        <taxon>Zygosaccharomyces</taxon>
    </lineage>
</organism>
<feature type="region of interest" description="Disordered" evidence="1">
    <location>
        <begin position="21"/>
        <end position="56"/>
    </location>
</feature>
<evidence type="ECO:0000313" key="3">
    <source>
        <dbReference type="Proteomes" id="UP000019375"/>
    </source>
</evidence>
<name>A0A8J2X733_ZYGB2</name>
<dbReference type="OrthoDB" id="4036572at2759"/>
<evidence type="ECO:0000256" key="1">
    <source>
        <dbReference type="SAM" id="MobiDB-lite"/>
    </source>
</evidence>
<accession>A0A8J2X733</accession>
<protein>
    <submittedName>
        <fullName evidence="2">BN860_06480g1_1</fullName>
    </submittedName>
</protein>
<dbReference type="AlphaFoldDB" id="A0A8J2X733"/>
<dbReference type="Proteomes" id="UP000019375">
    <property type="component" value="Unassembled WGS sequence"/>
</dbReference>